<comment type="similarity">
    <text evidence="2 13">Belongs to the amiloride-sensitive sodium channel (TC 1.A.6) family.</text>
</comment>
<dbReference type="Gene3D" id="1.10.287.770">
    <property type="entry name" value="YojJ-like"/>
    <property type="match status" value="1"/>
</dbReference>
<evidence type="ECO:0000313" key="15">
    <source>
        <dbReference type="Proteomes" id="UP000887564"/>
    </source>
</evidence>
<proteinExistence type="inferred from homology"/>
<dbReference type="Proteomes" id="UP000887564">
    <property type="component" value="Unplaced"/>
</dbReference>
<keyword evidence="5 13" id="KW-0812">Transmembrane</keyword>
<keyword evidence="9 14" id="KW-0472">Membrane</keyword>
<evidence type="ECO:0000256" key="5">
    <source>
        <dbReference type="ARBA" id="ARBA00022692"/>
    </source>
</evidence>
<comment type="subcellular location">
    <subcellularLocation>
        <location evidence="1">Membrane</location>
        <topology evidence="1">Multi-pass membrane protein</topology>
    </subcellularLocation>
</comment>
<dbReference type="Pfam" id="PF00858">
    <property type="entry name" value="ASC"/>
    <property type="match status" value="1"/>
</dbReference>
<evidence type="ECO:0000256" key="10">
    <source>
        <dbReference type="ARBA" id="ARBA00023180"/>
    </source>
</evidence>
<keyword evidence="3 13" id="KW-0813">Transport</keyword>
<evidence type="ECO:0000256" key="6">
    <source>
        <dbReference type="ARBA" id="ARBA00022989"/>
    </source>
</evidence>
<evidence type="ECO:0000256" key="11">
    <source>
        <dbReference type="ARBA" id="ARBA00023201"/>
    </source>
</evidence>
<keyword evidence="4 13" id="KW-0894">Sodium channel</keyword>
<dbReference type="GO" id="GO:0016020">
    <property type="term" value="C:membrane"/>
    <property type="evidence" value="ECO:0007669"/>
    <property type="project" value="UniProtKB-SubCell"/>
</dbReference>
<name>A0A914S196_PAREQ</name>
<keyword evidence="12 13" id="KW-0407">Ion channel</keyword>
<keyword evidence="10" id="KW-0325">Glycoprotein</keyword>
<evidence type="ECO:0000256" key="8">
    <source>
        <dbReference type="ARBA" id="ARBA00023065"/>
    </source>
</evidence>
<evidence type="ECO:0000256" key="2">
    <source>
        <dbReference type="ARBA" id="ARBA00007193"/>
    </source>
</evidence>
<dbReference type="InterPro" id="IPR001873">
    <property type="entry name" value="ENaC"/>
</dbReference>
<keyword evidence="8 13" id="KW-0406">Ion transport</keyword>
<feature type="transmembrane region" description="Helical" evidence="14">
    <location>
        <begin position="51"/>
        <end position="69"/>
    </location>
</feature>
<keyword evidence="11 13" id="KW-0739">Sodium transport</keyword>
<protein>
    <submittedName>
        <fullName evidence="16">Uncharacterized protein</fullName>
    </submittedName>
</protein>
<evidence type="ECO:0000256" key="1">
    <source>
        <dbReference type="ARBA" id="ARBA00004141"/>
    </source>
</evidence>
<keyword evidence="7" id="KW-0915">Sodium</keyword>
<evidence type="ECO:0000256" key="7">
    <source>
        <dbReference type="ARBA" id="ARBA00023053"/>
    </source>
</evidence>
<evidence type="ECO:0000256" key="3">
    <source>
        <dbReference type="ARBA" id="ARBA00022448"/>
    </source>
</evidence>
<organism evidence="15 16">
    <name type="scientific">Parascaris equorum</name>
    <name type="common">Equine roundworm</name>
    <dbReference type="NCBI Taxonomy" id="6256"/>
    <lineage>
        <taxon>Eukaryota</taxon>
        <taxon>Metazoa</taxon>
        <taxon>Ecdysozoa</taxon>
        <taxon>Nematoda</taxon>
        <taxon>Chromadorea</taxon>
        <taxon>Rhabditida</taxon>
        <taxon>Spirurina</taxon>
        <taxon>Ascaridomorpha</taxon>
        <taxon>Ascaridoidea</taxon>
        <taxon>Ascarididae</taxon>
        <taxon>Parascaris</taxon>
    </lineage>
</organism>
<reference evidence="16" key="1">
    <citation type="submission" date="2022-11" db="UniProtKB">
        <authorList>
            <consortium name="WormBaseParasite"/>
        </authorList>
    </citation>
    <scope>IDENTIFICATION</scope>
</reference>
<evidence type="ECO:0000256" key="9">
    <source>
        <dbReference type="ARBA" id="ARBA00023136"/>
    </source>
</evidence>
<evidence type="ECO:0000313" key="16">
    <source>
        <dbReference type="WBParaSite" id="PEQ_0001211201-mRNA-1"/>
    </source>
</evidence>
<dbReference type="WBParaSite" id="PEQ_0001211201-mRNA-1">
    <property type="protein sequence ID" value="PEQ_0001211201-mRNA-1"/>
    <property type="gene ID" value="PEQ_0001211201"/>
</dbReference>
<accession>A0A914S196</accession>
<keyword evidence="6 14" id="KW-1133">Transmembrane helix</keyword>
<evidence type="ECO:0000256" key="13">
    <source>
        <dbReference type="RuleBase" id="RU000679"/>
    </source>
</evidence>
<evidence type="ECO:0000256" key="12">
    <source>
        <dbReference type="ARBA" id="ARBA00023303"/>
    </source>
</evidence>
<evidence type="ECO:0000256" key="4">
    <source>
        <dbReference type="ARBA" id="ARBA00022461"/>
    </source>
</evidence>
<evidence type="ECO:0000256" key="14">
    <source>
        <dbReference type="SAM" id="Phobius"/>
    </source>
</evidence>
<sequence>MKRTTKKSTSATPNQLLSGDITVANKLTATLASNYKHCALRAGSGNIGGNMGLFFGASIITVAELAIYISKIIYGKKEEERDGAKTSA</sequence>
<dbReference type="AlphaFoldDB" id="A0A914S196"/>
<keyword evidence="15" id="KW-1185">Reference proteome</keyword>
<dbReference type="GO" id="GO:0005272">
    <property type="term" value="F:sodium channel activity"/>
    <property type="evidence" value="ECO:0007669"/>
    <property type="project" value="UniProtKB-KW"/>
</dbReference>